<keyword evidence="5" id="KW-1185">Reference proteome</keyword>
<evidence type="ECO:0000313" key="4">
    <source>
        <dbReference type="EMBL" id="AGA35355.1"/>
    </source>
</evidence>
<name>L0E2B2_THIND</name>
<dbReference type="CDD" id="cd12797">
    <property type="entry name" value="M23_peptidase"/>
    <property type="match status" value="1"/>
</dbReference>
<protein>
    <submittedName>
        <fullName evidence="4">Transcriptional regulator, Fis family</fullName>
    </submittedName>
</protein>
<dbReference type="FunFam" id="2.70.70.10:FF:000003">
    <property type="entry name" value="Murein hydrolase activator EnvC"/>
    <property type="match status" value="1"/>
</dbReference>
<organism evidence="4 5">
    <name type="scientific">Thioalkalivibrio nitratireducens (strain DSM 14787 / UNIQEM 213 / ALEN2)</name>
    <dbReference type="NCBI Taxonomy" id="1255043"/>
    <lineage>
        <taxon>Bacteria</taxon>
        <taxon>Pseudomonadati</taxon>
        <taxon>Pseudomonadota</taxon>
        <taxon>Gammaproteobacteria</taxon>
        <taxon>Chromatiales</taxon>
        <taxon>Ectothiorhodospiraceae</taxon>
        <taxon>Thioalkalivibrio</taxon>
    </lineage>
</organism>
<gene>
    <name evidence="4" type="primary">envC [H]</name>
    <name evidence="4" type="ordered locus">TVNIR_3727</name>
</gene>
<dbReference type="PATRIC" id="fig|1255043.3.peg.3761"/>
<dbReference type="InterPro" id="IPR050570">
    <property type="entry name" value="Cell_wall_metabolism_enzyme"/>
</dbReference>
<evidence type="ECO:0000259" key="3">
    <source>
        <dbReference type="Pfam" id="PF01551"/>
    </source>
</evidence>
<dbReference type="HOGENOM" id="CLU_029425_4_0_6"/>
<dbReference type="EMBL" id="CP003989">
    <property type="protein sequence ID" value="AGA35355.1"/>
    <property type="molecule type" value="Genomic_DNA"/>
</dbReference>
<dbReference type="GO" id="GO:0004222">
    <property type="term" value="F:metalloendopeptidase activity"/>
    <property type="evidence" value="ECO:0007669"/>
    <property type="project" value="TreeGrafter"/>
</dbReference>
<feature type="coiled-coil region" evidence="1">
    <location>
        <begin position="14"/>
        <end position="90"/>
    </location>
</feature>
<dbReference type="Proteomes" id="UP000010809">
    <property type="component" value="Chromosome"/>
</dbReference>
<evidence type="ECO:0000313" key="5">
    <source>
        <dbReference type="Proteomes" id="UP000010809"/>
    </source>
</evidence>
<evidence type="ECO:0000256" key="2">
    <source>
        <dbReference type="SAM" id="MobiDB-lite"/>
    </source>
</evidence>
<dbReference type="InterPro" id="IPR011055">
    <property type="entry name" value="Dup_hybrid_motif"/>
</dbReference>
<proteinExistence type="predicted"/>
<dbReference type="PANTHER" id="PTHR21666">
    <property type="entry name" value="PEPTIDASE-RELATED"/>
    <property type="match status" value="1"/>
</dbReference>
<keyword evidence="1" id="KW-0175">Coiled coil</keyword>
<dbReference type="SUPFAM" id="SSF51261">
    <property type="entry name" value="Duplicated hybrid motif"/>
    <property type="match status" value="1"/>
</dbReference>
<accession>L0E2B2</accession>
<dbReference type="PANTHER" id="PTHR21666:SF270">
    <property type="entry name" value="MUREIN HYDROLASE ACTIVATOR ENVC"/>
    <property type="match status" value="1"/>
</dbReference>
<feature type="region of interest" description="Disordered" evidence="2">
    <location>
        <begin position="206"/>
        <end position="230"/>
    </location>
</feature>
<feature type="domain" description="M23ase beta-sheet core" evidence="3">
    <location>
        <begin position="254"/>
        <end position="347"/>
    </location>
</feature>
<dbReference type="eggNOG" id="COG4942">
    <property type="taxonomic scope" value="Bacteria"/>
</dbReference>
<dbReference type="InterPro" id="IPR016047">
    <property type="entry name" value="M23ase_b-sheet_dom"/>
</dbReference>
<dbReference type="KEGG" id="tni:TVNIR_3727"/>
<sequence length="354" mass="40340">METESELEATREAMELLERHQQRRLREIERIEERIAEVARRNQELRTERRELGAALAAQDLAVERQQARVDRQETELAAARHQAAQLLRGQWLRERHRRWHGQGGAARHYTELDARIQARREQLLAGIDRALQELAEARDRLVEARGYLVEQEREAQRLQREIDRQEEEQAALLARAQREAEREALELARLERNAQTLESVLRRMRAAPPPRREAAEPEAGPFASRRGGLAPPVDGTVLHRYGGSRGGGVHARWRGDVFDAGDDAPVLAVHGGQVVYADWMRGYGFLVILDHGDGYLTLYGNNRELLVRQGQQIERGAVIARAGATSTVIAPGLYFELRHRGETLNPASWWDSK</sequence>
<reference evidence="4" key="1">
    <citation type="submission" date="2015-12" db="EMBL/GenBank/DDBJ databases">
        <authorList>
            <person name="Tikhonova T.V."/>
            <person name="Pavlov A.R."/>
            <person name="Beletsky A.V."/>
            <person name="Mardanov A.V."/>
            <person name="Sorokin D.Y."/>
            <person name="Ravin N.V."/>
            <person name="Popov V.O."/>
        </authorList>
    </citation>
    <scope>NUCLEOTIDE SEQUENCE</scope>
    <source>
        <strain evidence="4">DSM 14787</strain>
    </source>
</reference>
<dbReference type="Gene3D" id="2.70.70.10">
    <property type="entry name" value="Glucose Permease (Domain IIA)"/>
    <property type="match status" value="1"/>
</dbReference>
<dbReference type="AlphaFoldDB" id="L0E2B2"/>
<dbReference type="Pfam" id="PF01551">
    <property type="entry name" value="Peptidase_M23"/>
    <property type="match status" value="1"/>
</dbReference>
<evidence type="ECO:0000256" key="1">
    <source>
        <dbReference type="SAM" id="Coils"/>
    </source>
</evidence>
<dbReference type="STRING" id="1255043.TVNIR_3727"/>